<evidence type="ECO:0000313" key="1">
    <source>
        <dbReference type="EMBL" id="CAE0016671.1"/>
    </source>
</evidence>
<accession>A0A7S2Z1E8</accession>
<organism evidence="1">
    <name type="scientific">Chloropicon laureae</name>
    <dbReference type="NCBI Taxonomy" id="464258"/>
    <lineage>
        <taxon>Eukaryota</taxon>
        <taxon>Viridiplantae</taxon>
        <taxon>Chlorophyta</taxon>
        <taxon>Chloropicophyceae</taxon>
        <taxon>Chloropicales</taxon>
        <taxon>Chloropicaceae</taxon>
        <taxon>Chloropicon</taxon>
    </lineage>
</organism>
<name>A0A7S2Z1E8_9CHLO</name>
<protein>
    <submittedName>
        <fullName evidence="1">Uncharacterized protein</fullName>
    </submittedName>
</protein>
<proteinExistence type="predicted"/>
<reference evidence="1" key="1">
    <citation type="submission" date="2021-01" db="EMBL/GenBank/DDBJ databases">
        <authorList>
            <person name="Corre E."/>
            <person name="Pelletier E."/>
            <person name="Niang G."/>
            <person name="Scheremetjew M."/>
            <person name="Finn R."/>
            <person name="Kale V."/>
            <person name="Holt S."/>
            <person name="Cochrane G."/>
            <person name="Meng A."/>
            <person name="Brown T."/>
            <person name="Cohen L."/>
        </authorList>
    </citation>
    <scope>NUCLEOTIDE SEQUENCE</scope>
    <source>
        <strain evidence="1">RCC856</strain>
    </source>
</reference>
<dbReference type="EMBL" id="HBHU01004886">
    <property type="protein sequence ID" value="CAE0016671.1"/>
    <property type="molecule type" value="Transcribed_RNA"/>
</dbReference>
<dbReference type="AlphaFoldDB" id="A0A7S2Z1E8"/>
<sequence length="285" mass="32568">MSMLRQGSGLVSRLGLGALRSQVACATTSFHAKGLASAAAGEVAAKEDFFAQYKEAKAVADSVSLDQAVKEFEKTKKSSPLASKDWWGEAANKSEYYDNPEALAMVSDYFKTLEEDFSFSEEAKREVAKYKFEVMEKVDEYRQLFKEMSKNPYLTDAWEVDWAKMRKDFPDAEAKKHIDFFEAKEKNEITPLIRQQFDMFMKGREQLLLNHPKWQAYKQDMKDKYIGGFAEQSLVCMEEIAKLRQGIAAIESELDALDHITIEECLADKPDLAAEIDAEIERQEW</sequence>
<gene>
    <name evidence="1" type="ORF">CLAU1311_LOCUS3155</name>
</gene>